<evidence type="ECO:0000256" key="1">
    <source>
        <dbReference type="SAM" id="MobiDB-lite"/>
    </source>
</evidence>
<protein>
    <submittedName>
        <fullName evidence="2">Uncharacterized protein</fullName>
    </submittedName>
</protein>
<accession>A0A7J7ZKA3</accession>
<dbReference type="EMBL" id="JACAGB010000003">
    <property type="protein sequence ID" value="KAF6374140.1"/>
    <property type="molecule type" value="Genomic_DNA"/>
</dbReference>
<feature type="region of interest" description="Disordered" evidence="1">
    <location>
        <begin position="24"/>
        <end position="43"/>
    </location>
</feature>
<dbReference type="AlphaFoldDB" id="A0A7J7ZKA3"/>
<sequence length="230" mass="24128">MLVSWTVATASELCPQLIALPERLSPSHNTQPSARPPLPPPGAALALLGRRGGGEEVVCGALLTRPAWPAASSARHQEPQVRLGRRSGASGPLFCACGLQVRSLRPPGVLWLLLFRTPRPPGLQRTGQPHCPSPGSVGSIWAEPSLPGCSEGQGSRLPSRLSSQASVVPIIAGFSSHFRDSLSLHTSDQLPEDTVLWEGGQRAGPAGGPRPQAHTAWRPAHLAQPVSSVP</sequence>
<reference evidence="2 3" key="1">
    <citation type="journal article" date="2020" name="Nature">
        <title>Six reference-quality genomes reveal evolution of bat adaptations.</title>
        <authorList>
            <person name="Jebb D."/>
            <person name="Huang Z."/>
            <person name="Pippel M."/>
            <person name="Hughes G.M."/>
            <person name="Lavrichenko K."/>
            <person name="Devanna P."/>
            <person name="Winkler S."/>
            <person name="Jermiin L.S."/>
            <person name="Skirmuntt E.C."/>
            <person name="Katzourakis A."/>
            <person name="Burkitt-Gray L."/>
            <person name="Ray D.A."/>
            <person name="Sullivan K.A.M."/>
            <person name="Roscito J.G."/>
            <person name="Kirilenko B.M."/>
            <person name="Davalos L.M."/>
            <person name="Corthals A.P."/>
            <person name="Power M.L."/>
            <person name="Jones G."/>
            <person name="Ransome R.D."/>
            <person name="Dechmann D.K.N."/>
            <person name="Locatelli A.G."/>
            <person name="Puechmaille S.J."/>
            <person name="Fedrigo O."/>
            <person name="Jarvis E.D."/>
            <person name="Hiller M."/>
            <person name="Vernes S.C."/>
            <person name="Myers E.W."/>
            <person name="Teeling E.C."/>
        </authorList>
    </citation>
    <scope>NUCLEOTIDE SEQUENCE [LARGE SCALE GENOMIC DNA]</scope>
    <source>
        <strain evidence="2">MPipKuh1</strain>
        <tissue evidence="2">Flight muscle</tissue>
    </source>
</reference>
<evidence type="ECO:0000313" key="2">
    <source>
        <dbReference type="EMBL" id="KAF6374140.1"/>
    </source>
</evidence>
<proteinExistence type="predicted"/>
<keyword evidence="3" id="KW-1185">Reference proteome</keyword>
<gene>
    <name evidence="2" type="ORF">mPipKuh1_009379</name>
</gene>
<organism evidence="2 3">
    <name type="scientific">Pipistrellus kuhlii</name>
    <name type="common">Kuhl's pipistrelle</name>
    <dbReference type="NCBI Taxonomy" id="59472"/>
    <lineage>
        <taxon>Eukaryota</taxon>
        <taxon>Metazoa</taxon>
        <taxon>Chordata</taxon>
        <taxon>Craniata</taxon>
        <taxon>Vertebrata</taxon>
        <taxon>Euteleostomi</taxon>
        <taxon>Mammalia</taxon>
        <taxon>Eutheria</taxon>
        <taxon>Laurasiatheria</taxon>
        <taxon>Chiroptera</taxon>
        <taxon>Yangochiroptera</taxon>
        <taxon>Vespertilionidae</taxon>
        <taxon>Pipistrellus</taxon>
    </lineage>
</organism>
<feature type="region of interest" description="Disordered" evidence="1">
    <location>
        <begin position="198"/>
        <end position="230"/>
    </location>
</feature>
<comment type="caution">
    <text evidence="2">The sequence shown here is derived from an EMBL/GenBank/DDBJ whole genome shotgun (WGS) entry which is preliminary data.</text>
</comment>
<name>A0A7J7ZKA3_PIPKU</name>
<dbReference type="Proteomes" id="UP000558488">
    <property type="component" value="Unassembled WGS sequence"/>
</dbReference>
<evidence type="ECO:0000313" key="3">
    <source>
        <dbReference type="Proteomes" id="UP000558488"/>
    </source>
</evidence>